<evidence type="ECO:0000256" key="2">
    <source>
        <dbReference type="ARBA" id="ARBA00022884"/>
    </source>
</evidence>
<name>D8K9Z9_NITWC</name>
<dbReference type="HAMAP" id="MF_01334">
    <property type="entry name" value="Ribosomal_bL25_CTC"/>
    <property type="match status" value="1"/>
</dbReference>
<feature type="domain" description="Large ribosomal subunit protein bL25 L25" evidence="7">
    <location>
        <begin position="7"/>
        <end position="95"/>
    </location>
</feature>
<feature type="domain" description="Large ribosomal subunit protein bL25 beta" evidence="8">
    <location>
        <begin position="103"/>
        <end position="194"/>
    </location>
</feature>
<dbReference type="NCBIfam" id="NF004612">
    <property type="entry name" value="PRK05943.1"/>
    <property type="match status" value="1"/>
</dbReference>
<dbReference type="AlphaFoldDB" id="D8K9Z9"/>
<sequence length="215" mass="23437">MENLFELHADVRAEQGKGASRRLRRAGKVPAVLYGAAKEPISLIFDHNLLFRHLSHDAFYSHILTIHANGKAEKVVLKALQRDPVNPNKVLHLDLQRVSAAQKLTIKVPLHFIGDETAPGVKQEGGTVARLLNDVEVSCLAKDLPEYIEVDLANLGVGETVHLSDLKLPGGVEIPALKLGEDHDQPVVTIHKPRVVAEEEETGAEGDDVEATDAE</sequence>
<dbReference type="EMBL" id="CP002086">
    <property type="protein sequence ID" value="ADJ29357.1"/>
    <property type="molecule type" value="Genomic_DNA"/>
</dbReference>
<dbReference type="Pfam" id="PF01386">
    <property type="entry name" value="Ribosomal_L25p"/>
    <property type="match status" value="1"/>
</dbReference>
<dbReference type="Gene3D" id="2.170.120.20">
    <property type="entry name" value="Ribosomal protein L25, beta domain"/>
    <property type="match status" value="1"/>
</dbReference>
<keyword evidence="10" id="KW-1185">Reference proteome</keyword>
<evidence type="ECO:0000313" key="9">
    <source>
        <dbReference type="EMBL" id="ADJ29357.1"/>
    </source>
</evidence>
<dbReference type="NCBIfam" id="NF004130">
    <property type="entry name" value="PRK05618.1-5"/>
    <property type="match status" value="1"/>
</dbReference>
<dbReference type="OrthoDB" id="9806411at2"/>
<dbReference type="CDD" id="cd00495">
    <property type="entry name" value="Ribosomal_L25_TL5_CTC"/>
    <property type="match status" value="1"/>
</dbReference>
<organism evidence="9 10">
    <name type="scientific">Nitrosococcus watsoni (strain C-113)</name>
    <dbReference type="NCBI Taxonomy" id="105559"/>
    <lineage>
        <taxon>Bacteria</taxon>
        <taxon>Pseudomonadati</taxon>
        <taxon>Pseudomonadota</taxon>
        <taxon>Gammaproteobacteria</taxon>
        <taxon>Chromatiales</taxon>
        <taxon>Chromatiaceae</taxon>
        <taxon>Nitrosococcus</taxon>
    </lineage>
</organism>
<dbReference type="PANTHER" id="PTHR33284:SF1">
    <property type="entry name" value="RIBOSOMAL PROTEIN L25_GLN-TRNA SYNTHETASE, ANTI-CODON-BINDING DOMAIN-CONTAINING PROTEIN"/>
    <property type="match status" value="1"/>
</dbReference>
<dbReference type="GO" id="GO:0006412">
    <property type="term" value="P:translation"/>
    <property type="evidence" value="ECO:0007669"/>
    <property type="project" value="UniProtKB-UniRule"/>
</dbReference>
<evidence type="ECO:0000256" key="1">
    <source>
        <dbReference type="ARBA" id="ARBA00022730"/>
    </source>
</evidence>
<dbReference type="Proteomes" id="UP000000393">
    <property type="component" value="Chromosome"/>
</dbReference>
<comment type="similarity">
    <text evidence="5">Belongs to the bacterial ribosomal protein bL25 family. CTC subfamily.</text>
</comment>
<dbReference type="Gene3D" id="2.40.240.10">
    <property type="entry name" value="Ribosomal Protein L25, Chain P"/>
    <property type="match status" value="1"/>
</dbReference>
<evidence type="ECO:0000256" key="4">
    <source>
        <dbReference type="ARBA" id="ARBA00023274"/>
    </source>
</evidence>
<evidence type="ECO:0000313" key="10">
    <source>
        <dbReference type="Proteomes" id="UP000000393"/>
    </source>
</evidence>
<evidence type="ECO:0000259" key="7">
    <source>
        <dbReference type="Pfam" id="PF01386"/>
    </source>
</evidence>
<dbReference type="KEGG" id="nwa:Nwat_2575"/>
<dbReference type="NCBIfam" id="TIGR00731">
    <property type="entry name" value="bL25_bact_ctc"/>
    <property type="match status" value="1"/>
</dbReference>
<dbReference type="InterPro" id="IPR020056">
    <property type="entry name" value="Rbsml_bL25/Gln-tRNA_synth_N"/>
</dbReference>
<comment type="function">
    <text evidence="5">This is one of the proteins that binds to the 5S RNA in the ribosome where it forms part of the central protuberance.</text>
</comment>
<dbReference type="GO" id="GO:0003735">
    <property type="term" value="F:structural constituent of ribosome"/>
    <property type="evidence" value="ECO:0007669"/>
    <property type="project" value="InterPro"/>
</dbReference>
<dbReference type="InterPro" id="IPR020930">
    <property type="entry name" value="Ribosomal_uL5_bac-type"/>
</dbReference>
<feature type="region of interest" description="Disordered" evidence="6">
    <location>
        <begin position="196"/>
        <end position="215"/>
    </location>
</feature>
<dbReference type="InterPro" id="IPR011035">
    <property type="entry name" value="Ribosomal_bL25/Gln-tRNA_synth"/>
</dbReference>
<feature type="compositionally biased region" description="Acidic residues" evidence="6">
    <location>
        <begin position="198"/>
        <end position="215"/>
    </location>
</feature>
<dbReference type="InterPro" id="IPR020057">
    <property type="entry name" value="Ribosomal_bL25_b-dom"/>
</dbReference>
<dbReference type="PANTHER" id="PTHR33284">
    <property type="entry name" value="RIBOSOMAL PROTEIN L25/GLN-TRNA SYNTHETASE, ANTI-CODON-BINDING DOMAIN-CONTAINING PROTEIN"/>
    <property type="match status" value="1"/>
</dbReference>
<dbReference type="RefSeq" id="WP_013221425.1">
    <property type="nucleotide sequence ID" value="NC_014315.1"/>
</dbReference>
<dbReference type="eggNOG" id="COG1825">
    <property type="taxonomic scope" value="Bacteria"/>
</dbReference>
<evidence type="ECO:0000256" key="5">
    <source>
        <dbReference type="HAMAP-Rule" id="MF_01334"/>
    </source>
</evidence>
<protein>
    <recommendedName>
        <fullName evidence="5">Large ribosomal subunit protein bL25</fullName>
    </recommendedName>
    <alternativeName>
        <fullName evidence="5">General stress protein CTC</fullName>
    </alternativeName>
</protein>
<proteinExistence type="inferred from homology"/>
<dbReference type="NCBIfam" id="NF004128">
    <property type="entry name" value="PRK05618.1-2"/>
    <property type="match status" value="1"/>
</dbReference>
<comment type="subunit">
    <text evidence="5">Part of the 50S ribosomal subunit; part of the 5S rRNA/L5/L18/L25 subcomplex. Contacts the 5S rRNA. Binds to the 5S rRNA independently of L5 and L18.</text>
</comment>
<reference evidence="9 10" key="1">
    <citation type="submission" date="2010-06" db="EMBL/GenBank/DDBJ databases">
        <title>Complete sequence of chromosome of Nitrosococcus watsoni C-113.</title>
        <authorList>
            <consortium name="US DOE Joint Genome Institute"/>
            <person name="Lucas S."/>
            <person name="Copeland A."/>
            <person name="Lapidus A."/>
            <person name="Cheng J.-F."/>
            <person name="Bruce D."/>
            <person name="Goodwin L."/>
            <person name="Pitluck S."/>
            <person name="Malfatti S.A."/>
            <person name="Chain P.S.G."/>
            <person name="Land M."/>
            <person name="Hauser L."/>
            <person name="Kyrpides N."/>
            <person name="Ivanova N."/>
            <person name="Cambell M.A."/>
            <person name="Heidelberg J.F."/>
            <person name="Klotz M.G."/>
            <person name="Woyke T."/>
        </authorList>
    </citation>
    <scope>NUCLEOTIDE SEQUENCE [LARGE SCALE GENOMIC DNA]</scope>
    <source>
        <strain evidence="9 10">C-113</strain>
    </source>
</reference>
<dbReference type="HOGENOM" id="CLU_075939_0_1_6"/>
<dbReference type="Pfam" id="PF14693">
    <property type="entry name" value="Ribosomal_TL5_C"/>
    <property type="match status" value="1"/>
</dbReference>
<evidence type="ECO:0000256" key="6">
    <source>
        <dbReference type="SAM" id="MobiDB-lite"/>
    </source>
</evidence>
<dbReference type="InterPro" id="IPR001021">
    <property type="entry name" value="Ribosomal_bL25_long"/>
</dbReference>
<keyword evidence="1 5" id="KW-0699">rRNA-binding</keyword>
<dbReference type="InterPro" id="IPR037121">
    <property type="entry name" value="Ribosomal_bL25_C"/>
</dbReference>
<gene>
    <name evidence="5" type="primary">rplY</name>
    <name evidence="5" type="synonym">ctc</name>
    <name evidence="9" type="ordered locus">Nwat_2575</name>
</gene>
<dbReference type="GO" id="GO:0022625">
    <property type="term" value="C:cytosolic large ribosomal subunit"/>
    <property type="evidence" value="ECO:0007669"/>
    <property type="project" value="TreeGrafter"/>
</dbReference>
<keyword evidence="3 5" id="KW-0689">Ribosomal protein</keyword>
<dbReference type="SUPFAM" id="SSF50715">
    <property type="entry name" value="Ribosomal protein L25-like"/>
    <property type="match status" value="1"/>
</dbReference>
<evidence type="ECO:0000259" key="8">
    <source>
        <dbReference type="Pfam" id="PF14693"/>
    </source>
</evidence>
<accession>D8K9Z9</accession>
<keyword evidence="2 5" id="KW-0694">RNA-binding</keyword>
<dbReference type="GO" id="GO:0008097">
    <property type="term" value="F:5S rRNA binding"/>
    <property type="evidence" value="ECO:0007669"/>
    <property type="project" value="InterPro"/>
</dbReference>
<keyword evidence="4 5" id="KW-0687">Ribonucleoprotein</keyword>
<dbReference type="InterPro" id="IPR029751">
    <property type="entry name" value="Ribosomal_L25_dom"/>
</dbReference>
<evidence type="ECO:0000256" key="3">
    <source>
        <dbReference type="ARBA" id="ARBA00022980"/>
    </source>
</evidence>
<dbReference type="STRING" id="105559.Nwat_2575"/>